<dbReference type="InterPro" id="IPR043128">
    <property type="entry name" value="Rev_trsase/Diguanyl_cyclase"/>
</dbReference>
<feature type="transmembrane region" description="Helical" evidence="2">
    <location>
        <begin position="225"/>
        <end position="248"/>
    </location>
</feature>
<evidence type="ECO:0000256" key="1">
    <source>
        <dbReference type="SAM" id="MobiDB-lite"/>
    </source>
</evidence>
<organism evidence="5 6">
    <name type="scientific">Roseibium aquae</name>
    <dbReference type="NCBI Taxonomy" id="1323746"/>
    <lineage>
        <taxon>Bacteria</taxon>
        <taxon>Pseudomonadati</taxon>
        <taxon>Pseudomonadota</taxon>
        <taxon>Alphaproteobacteria</taxon>
        <taxon>Hyphomicrobiales</taxon>
        <taxon>Stappiaceae</taxon>
        <taxon>Roseibium</taxon>
    </lineage>
</organism>
<dbReference type="SUPFAM" id="SSF141868">
    <property type="entry name" value="EAL domain-like"/>
    <property type="match status" value="1"/>
</dbReference>
<feature type="region of interest" description="Disordered" evidence="1">
    <location>
        <begin position="709"/>
        <end position="730"/>
    </location>
</feature>
<evidence type="ECO:0000259" key="3">
    <source>
        <dbReference type="PROSITE" id="PS50883"/>
    </source>
</evidence>
<evidence type="ECO:0000259" key="4">
    <source>
        <dbReference type="PROSITE" id="PS50887"/>
    </source>
</evidence>
<dbReference type="Pfam" id="PF00990">
    <property type="entry name" value="GGDEF"/>
    <property type="match status" value="1"/>
</dbReference>
<dbReference type="AlphaFoldDB" id="A0A916TAG0"/>
<dbReference type="InterPro" id="IPR001633">
    <property type="entry name" value="EAL_dom"/>
</dbReference>
<dbReference type="EMBL" id="BMFA01000001">
    <property type="protein sequence ID" value="GGB36042.1"/>
    <property type="molecule type" value="Genomic_DNA"/>
</dbReference>
<gene>
    <name evidence="5" type="ORF">GCM10011316_05230</name>
</gene>
<evidence type="ECO:0000256" key="2">
    <source>
        <dbReference type="SAM" id="Phobius"/>
    </source>
</evidence>
<dbReference type="CDD" id="cd01949">
    <property type="entry name" value="GGDEF"/>
    <property type="match status" value="1"/>
</dbReference>
<feature type="region of interest" description="Disordered" evidence="1">
    <location>
        <begin position="51"/>
        <end position="99"/>
    </location>
</feature>
<dbReference type="InterPro" id="IPR029787">
    <property type="entry name" value="Nucleotide_cyclase"/>
</dbReference>
<comment type="caution">
    <text evidence="5">The sequence shown here is derived from an EMBL/GenBank/DDBJ whole genome shotgun (WGS) entry which is preliminary data.</text>
</comment>
<evidence type="ECO:0000313" key="6">
    <source>
        <dbReference type="Proteomes" id="UP000605148"/>
    </source>
</evidence>
<dbReference type="PANTHER" id="PTHR44757">
    <property type="entry name" value="DIGUANYLATE CYCLASE DGCP"/>
    <property type="match status" value="1"/>
</dbReference>
<keyword evidence="2" id="KW-0812">Transmembrane</keyword>
<proteinExistence type="predicted"/>
<sequence>MVVILMAITLILLLALGVYASNRLLTHWLIERSLEHTLAQIPVALQKAGLEEQLPDPRSGPPARHSTGDPPGDQIPGLQLRSTIDGALGAPPPGDLPGRALTRAERDVILPLLKPAELLSARAFSARDLQAAQSDPAPLLLAALDPDPSGQAGPNLPVAAVAKKTGVLLSENRAGVAVAMDFIGRISPHVLMVLPNRGSDGGMQSGLLLVTDQSVLLRSISGITALSSGLIAALCGISVLFAGILLWLRFRDQVRTTRDIEYLAHHDALTGLPNRAVFNARLNETLRLTQAKASNMGVMLIDVDKFKEINDTYGHGTGDLFLQIVANQLKSVFGDHLVARLSGDEFAVMTHSVSDIARLTRLASEMIASTDLPCVINGKEIKISLSIGIARASDGNWRASRLLHCADLALYSAKRSGRSTFVWYTSEMDADAQKRKEIEAGLVKALRFGQFELLFQPQYSLTDNQLKGYESLIRWNHPTKGTIPPDVFIPVAEETGLIEQIGDWVLNRACQEAVSWPDQTLRIAVNVSGAQFSAGETQKKVAKALRETGLDPRRLEIEITESLLISDTDAVVETLQQIREMGVAIAMDDFGTGYSSLSYLSRFPFDKIKIDRSFVQNLGEDAGTDAIVTSIIGLGRSLDVLITAEGVETPEQVTLLRAAGCDMVQGYLYGRPGSVEAHEEHRARLGYNRAEFWDENDDLVPLRAMAVARKPGSEDERGSASPQQDIDDDEIALSAELLAEDEADYSPRAMPA</sequence>
<dbReference type="Gene3D" id="3.20.20.450">
    <property type="entry name" value="EAL domain"/>
    <property type="match status" value="1"/>
</dbReference>
<name>A0A916TAG0_9HYPH</name>
<dbReference type="PROSITE" id="PS50883">
    <property type="entry name" value="EAL"/>
    <property type="match status" value="1"/>
</dbReference>
<dbReference type="SMART" id="SM00267">
    <property type="entry name" value="GGDEF"/>
    <property type="match status" value="1"/>
</dbReference>
<protein>
    <recommendedName>
        <fullName evidence="7">Diguanylate cyclase (GGDEF)-like protein</fullName>
    </recommendedName>
</protein>
<reference evidence="5" key="1">
    <citation type="journal article" date="2014" name="Int. J. Syst. Evol. Microbiol.">
        <title>Complete genome sequence of Corynebacterium casei LMG S-19264T (=DSM 44701T), isolated from a smear-ripened cheese.</title>
        <authorList>
            <consortium name="US DOE Joint Genome Institute (JGI-PGF)"/>
            <person name="Walter F."/>
            <person name="Albersmeier A."/>
            <person name="Kalinowski J."/>
            <person name="Ruckert C."/>
        </authorList>
    </citation>
    <scope>NUCLEOTIDE SEQUENCE</scope>
    <source>
        <strain evidence="5">CGMCC 1.12426</strain>
    </source>
</reference>
<evidence type="ECO:0008006" key="7">
    <source>
        <dbReference type="Google" id="ProtNLM"/>
    </source>
</evidence>
<reference evidence="5" key="2">
    <citation type="submission" date="2020-09" db="EMBL/GenBank/DDBJ databases">
        <authorList>
            <person name="Sun Q."/>
            <person name="Zhou Y."/>
        </authorList>
    </citation>
    <scope>NUCLEOTIDE SEQUENCE</scope>
    <source>
        <strain evidence="5">CGMCC 1.12426</strain>
    </source>
</reference>
<dbReference type="Gene3D" id="3.30.70.270">
    <property type="match status" value="1"/>
</dbReference>
<dbReference type="SUPFAM" id="SSF55073">
    <property type="entry name" value="Nucleotide cyclase"/>
    <property type="match status" value="1"/>
</dbReference>
<dbReference type="InterPro" id="IPR035919">
    <property type="entry name" value="EAL_sf"/>
</dbReference>
<dbReference type="PROSITE" id="PS50887">
    <property type="entry name" value="GGDEF"/>
    <property type="match status" value="1"/>
</dbReference>
<dbReference type="NCBIfam" id="TIGR00254">
    <property type="entry name" value="GGDEF"/>
    <property type="match status" value="1"/>
</dbReference>
<feature type="domain" description="GGDEF" evidence="4">
    <location>
        <begin position="294"/>
        <end position="426"/>
    </location>
</feature>
<dbReference type="InterPro" id="IPR000160">
    <property type="entry name" value="GGDEF_dom"/>
</dbReference>
<keyword evidence="2" id="KW-0472">Membrane</keyword>
<dbReference type="Proteomes" id="UP000605148">
    <property type="component" value="Unassembled WGS sequence"/>
</dbReference>
<dbReference type="CDD" id="cd01948">
    <property type="entry name" value="EAL"/>
    <property type="match status" value="1"/>
</dbReference>
<keyword evidence="6" id="KW-1185">Reference proteome</keyword>
<evidence type="ECO:0000313" key="5">
    <source>
        <dbReference type="EMBL" id="GGB36042.1"/>
    </source>
</evidence>
<dbReference type="InterPro" id="IPR052155">
    <property type="entry name" value="Biofilm_reg_signaling"/>
</dbReference>
<feature type="domain" description="EAL" evidence="3">
    <location>
        <begin position="435"/>
        <end position="686"/>
    </location>
</feature>
<dbReference type="SMART" id="SM00052">
    <property type="entry name" value="EAL"/>
    <property type="match status" value="1"/>
</dbReference>
<accession>A0A916TAG0</accession>
<keyword evidence="2" id="KW-1133">Transmembrane helix</keyword>
<dbReference type="PANTHER" id="PTHR44757:SF2">
    <property type="entry name" value="BIOFILM ARCHITECTURE MAINTENANCE PROTEIN MBAA"/>
    <property type="match status" value="1"/>
</dbReference>
<dbReference type="Pfam" id="PF00563">
    <property type="entry name" value="EAL"/>
    <property type="match status" value="1"/>
</dbReference>